<dbReference type="Pfam" id="PF00877">
    <property type="entry name" value="NLPC_P60"/>
    <property type="match status" value="1"/>
</dbReference>
<dbReference type="EMBL" id="BK015266">
    <property type="protein sequence ID" value="DAD98675.1"/>
    <property type="molecule type" value="Genomic_DNA"/>
</dbReference>
<reference evidence="6" key="1">
    <citation type="journal article" date="2021" name="Proc. Natl. Acad. Sci. U.S.A.">
        <title>A Catalog of Tens of Thousands of Viruses from Human Metagenomes Reveals Hidden Associations with Chronic Diseases.</title>
        <authorList>
            <person name="Tisza M.J."/>
            <person name="Buck C.B."/>
        </authorList>
    </citation>
    <scope>NUCLEOTIDE SEQUENCE</scope>
    <source>
        <strain evidence="6">CtPT18</strain>
    </source>
</reference>
<keyword evidence="3" id="KW-0378">Hydrolase</keyword>
<proteinExistence type="inferred from homology"/>
<comment type="similarity">
    <text evidence="1">Belongs to the peptidase C40 family.</text>
</comment>
<dbReference type="PROSITE" id="PS51935">
    <property type="entry name" value="NLPC_P60"/>
    <property type="match status" value="1"/>
</dbReference>
<evidence type="ECO:0000256" key="2">
    <source>
        <dbReference type="ARBA" id="ARBA00022670"/>
    </source>
</evidence>
<accession>A0A8S5NXI1</accession>
<dbReference type="Gene3D" id="3.90.1720.10">
    <property type="entry name" value="endopeptidase domain like (from Nostoc punctiforme)"/>
    <property type="match status" value="1"/>
</dbReference>
<feature type="domain" description="NlpC/P60" evidence="5">
    <location>
        <begin position="1"/>
        <end position="109"/>
    </location>
</feature>
<dbReference type="SUPFAM" id="SSF54001">
    <property type="entry name" value="Cysteine proteinases"/>
    <property type="match status" value="1"/>
</dbReference>
<dbReference type="InterPro" id="IPR000064">
    <property type="entry name" value="NLP_P60_dom"/>
</dbReference>
<name>A0A8S5NXI1_9CAUD</name>
<keyword evidence="4" id="KW-0788">Thiol protease</keyword>
<evidence type="ECO:0000256" key="3">
    <source>
        <dbReference type="ARBA" id="ARBA00022801"/>
    </source>
</evidence>
<dbReference type="GO" id="GO:0001897">
    <property type="term" value="P:symbiont-mediated cytolysis of host cell"/>
    <property type="evidence" value="ECO:0007669"/>
    <property type="project" value="UniProtKB-ARBA"/>
</dbReference>
<evidence type="ECO:0000313" key="6">
    <source>
        <dbReference type="EMBL" id="DAD98675.1"/>
    </source>
</evidence>
<protein>
    <submittedName>
        <fullName evidence="6">NlpC/P60 family</fullName>
    </submittedName>
</protein>
<sequence>MNLTLNNLVGTPWKELPCWELVVEVYKRAGIQLEPYATYWPDMNSPWHEVKEPEVGDIIVMNLYGNNADHIAVYVGEGKMIHSTEYAGVCIVPMDRLRKRILGMYRHKEAQND</sequence>
<dbReference type="GO" id="GO:0006508">
    <property type="term" value="P:proteolysis"/>
    <property type="evidence" value="ECO:0007669"/>
    <property type="project" value="UniProtKB-KW"/>
</dbReference>
<evidence type="ECO:0000256" key="1">
    <source>
        <dbReference type="ARBA" id="ARBA00007074"/>
    </source>
</evidence>
<keyword evidence="2" id="KW-0645">Protease</keyword>
<organism evidence="6">
    <name type="scientific">Myoviridae sp. ctPT18</name>
    <dbReference type="NCBI Taxonomy" id="2825098"/>
    <lineage>
        <taxon>Viruses</taxon>
        <taxon>Duplodnaviria</taxon>
        <taxon>Heunggongvirae</taxon>
        <taxon>Uroviricota</taxon>
        <taxon>Caudoviricetes</taxon>
    </lineage>
</organism>
<evidence type="ECO:0000256" key="4">
    <source>
        <dbReference type="ARBA" id="ARBA00022807"/>
    </source>
</evidence>
<evidence type="ECO:0000259" key="5">
    <source>
        <dbReference type="PROSITE" id="PS51935"/>
    </source>
</evidence>
<dbReference type="InterPro" id="IPR038765">
    <property type="entry name" value="Papain-like_cys_pep_sf"/>
</dbReference>
<dbReference type="GO" id="GO:0008234">
    <property type="term" value="F:cysteine-type peptidase activity"/>
    <property type="evidence" value="ECO:0007669"/>
    <property type="project" value="UniProtKB-KW"/>
</dbReference>